<keyword evidence="5" id="KW-0540">Nuclease</keyword>
<dbReference type="GO" id="GO:0003677">
    <property type="term" value="F:DNA binding"/>
    <property type="evidence" value="ECO:0007669"/>
    <property type="project" value="UniProtKB-KW"/>
</dbReference>
<dbReference type="PANTHER" id="PTHR30408:SF12">
    <property type="entry name" value="TYPE I RESTRICTION ENZYME MJAVIII SPECIFICITY SUBUNIT"/>
    <property type="match status" value="1"/>
</dbReference>
<dbReference type="InterPro" id="IPR052021">
    <property type="entry name" value="Type-I_RS_S_subunit"/>
</dbReference>
<dbReference type="PANTHER" id="PTHR30408">
    <property type="entry name" value="TYPE-1 RESTRICTION ENZYME ECOKI SPECIFICITY PROTEIN"/>
    <property type="match status" value="1"/>
</dbReference>
<dbReference type="CDD" id="cd17281">
    <property type="entry name" value="RMtype1_S_HpyAXIII_TRD1-CR1_like"/>
    <property type="match status" value="1"/>
</dbReference>
<keyword evidence="3" id="KW-0238">DNA-binding</keyword>
<dbReference type="GO" id="GO:0009307">
    <property type="term" value="P:DNA restriction-modification system"/>
    <property type="evidence" value="ECO:0007669"/>
    <property type="project" value="UniProtKB-KW"/>
</dbReference>
<evidence type="ECO:0000259" key="4">
    <source>
        <dbReference type="Pfam" id="PF01420"/>
    </source>
</evidence>
<organism evidence="5 6">
    <name type="scientific">Prevotella intermedia</name>
    <dbReference type="NCBI Taxonomy" id="28131"/>
    <lineage>
        <taxon>Bacteria</taxon>
        <taxon>Pseudomonadati</taxon>
        <taxon>Bacteroidota</taxon>
        <taxon>Bacteroidia</taxon>
        <taxon>Bacteroidales</taxon>
        <taxon>Prevotellaceae</taxon>
        <taxon>Prevotella</taxon>
    </lineage>
</organism>
<dbReference type="Gene3D" id="1.10.287.1120">
    <property type="entry name" value="Bipartite methylase S protein"/>
    <property type="match status" value="1"/>
</dbReference>
<dbReference type="RefSeq" id="WP_100023480.1">
    <property type="nucleotide sequence ID" value="NZ_CP024696.1"/>
</dbReference>
<dbReference type="InterPro" id="IPR044946">
    <property type="entry name" value="Restrct_endonuc_typeI_TRD_sf"/>
</dbReference>
<dbReference type="EMBL" id="CP024696">
    <property type="protein sequence ID" value="ATV53288.1"/>
    <property type="molecule type" value="Genomic_DNA"/>
</dbReference>
<dbReference type="SUPFAM" id="SSF116734">
    <property type="entry name" value="DNA methylase specificity domain"/>
    <property type="match status" value="2"/>
</dbReference>
<evidence type="ECO:0000313" key="5">
    <source>
        <dbReference type="EMBL" id="ATV53288.1"/>
    </source>
</evidence>
<dbReference type="Proteomes" id="UP000229323">
    <property type="component" value="Chromosome"/>
</dbReference>
<comment type="similarity">
    <text evidence="1">Belongs to the type-I restriction system S methylase family.</text>
</comment>
<keyword evidence="2" id="KW-0680">Restriction system</keyword>
<gene>
    <name evidence="5" type="ORF">CTM50_09755</name>
</gene>
<reference evidence="5 6" key="1">
    <citation type="submission" date="2017-11" db="EMBL/GenBank/DDBJ databases">
        <title>Genome sequencing of Prevotella intermedia KCOM 2033.</title>
        <authorList>
            <person name="Kook J.-K."/>
            <person name="Park S.-N."/>
            <person name="Lim Y.K."/>
        </authorList>
    </citation>
    <scope>NUCLEOTIDE SEQUENCE [LARGE SCALE GENOMIC DNA]</scope>
    <source>
        <strain evidence="5 6">KCOM 2033</strain>
    </source>
</reference>
<protein>
    <submittedName>
        <fullName evidence="5">Restriction endonuclease subunit S</fullName>
    </submittedName>
</protein>
<name>A0A2D3NCY9_PREIN</name>
<dbReference type="InterPro" id="IPR000055">
    <property type="entry name" value="Restrct_endonuc_typeI_TRD"/>
</dbReference>
<dbReference type="REBASE" id="225539">
    <property type="entry name" value="S.Pin2033ORF9745P"/>
</dbReference>
<keyword evidence="5" id="KW-0378">Hydrolase</keyword>
<dbReference type="GO" id="GO:0004519">
    <property type="term" value="F:endonuclease activity"/>
    <property type="evidence" value="ECO:0007669"/>
    <property type="project" value="UniProtKB-KW"/>
</dbReference>
<dbReference type="Pfam" id="PF01420">
    <property type="entry name" value="Methylase_S"/>
    <property type="match status" value="2"/>
</dbReference>
<evidence type="ECO:0000256" key="2">
    <source>
        <dbReference type="ARBA" id="ARBA00022747"/>
    </source>
</evidence>
<dbReference type="Gene3D" id="3.90.220.20">
    <property type="entry name" value="DNA methylase specificity domains"/>
    <property type="match status" value="2"/>
</dbReference>
<evidence type="ECO:0000256" key="1">
    <source>
        <dbReference type="ARBA" id="ARBA00010923"/>
    </source>
</evidence>
<proteinExistence type="inferred from homology"/>
<accession>A0A2D3NCY9</accession>
<sequence>MIETRFKDTEVGRIPEDWDIKQLGKNILYLRTGLNPRVHFRLNTPDADGFYITVRELHGFDIVVDEQTDRINHQAAERINNRAKLKVGDVLFSGTGTIGQTALVKEEPINWGIKEGIYAITPDSHKLDSVFLIYYLHTTKAIALYSSMSSGSTISSVPMTKFINLPISLPSLSEQKRIALALSNIDALISELGKLIEKKRAIKQGAMQQLFTGKQRLRGFSEPWVEKKLGEICEFQNGYTPSKAVNSFWENGTIPWFRMEDIRTNGRILSDAIQHITEEAVKGSLFPANSIIMSTTATIGEHALLIVDSLANQRFTNLTFRKSLTQAVDVMWFYHYCFILGEWCKMNINEGGLASVNMIDFSNVMIPLPSVKEQSAIASVLTSMDNEISALEAKREKYSSIKQGMMQQLLTGKIRLVETAVKTNATFANVHFRRSVLAAEIADRLCEEPTFGHVKMEKMLFLTERLCRIDIGSHYHRDAAGPYDNRALRSIDSQLKKQKWFEVRRTEKGNRYVPMQNRGKHKTYFDKYFSAVLPTFEKIIDTFKTQNTERCEIVSTLYSAWEDFLNSNKTFTDADIVNEVLNNWHESKKRISRERWLNAIQWMRENGFVPNDRNG</sequence>
<feature type="domain" description="Type I restriction modification DNA specificity" evidence="4">
    <location>
        <begin position="80"/>
        <end position="193"/>
    </location>
</feature>
<keyword evidence="5" id="KW-0255">Endonuclease</keyword>
<dbReference type="AlphaFoldDB" id="A0A2D3NCY9"/>
<evidence type="ECO:0000313" key="6">
    <source>
        <dbReference type="Proteomes" id="UP000229323"/>
    </source>
</evidence>
<evidence type="ECO:0000256" key="3">
    <source>
        <dbReference type="ARBA" id="ARBA00023125"/>
    </source>
</evidence>
<feature type="domain" description="Type I restriction modification DNA specificity" evidence="4">
    <location>
        <begin position="222"/>
        <end position="395"/>
    </location>
</feature>